<reference evidence="4 5" key="1">
    <citation type="submission" date="2020-04" db="EMBL/GenBank/DDBJ databases">
        <title>Massilia sp. nov., a cold adapted bacteria isolated from Arctic soil.</title>
        <authorList>
            <person name="Son J."/>
            <person name="Ka J.-O."/>
        </authorList>
    </citation>
    <scope>NUCLEOTIDE SEQUENCE [LARGE SCALE GENOMIC DNA]</scope>
    <source>
        <strain evidence="4 5">ML15P13</strain>
    </source>
</reference>
<dbReference type="SMART" id="SM00530">
    <property type="entry name" value="HTH_XRE"/>
    <property type="match status" value="1"/>
</dbReference>
<name>A0A7Y2K135_9BURK</name>
<accession>A0A7Y2K135</accession>
<evidence type="ECO:0000256" key="1">
    <source>
        <dbReference type="ARBA" id="ARBA00023125"/>
    </source>
</evidence>
<keyword evidence="1" id="KW-0238">DNA-binding</keyword>
<dbReference type="PANTHER" id="PTHR46797:SF1">
    <property type="entry name" value="METHYLPHOSPHONATE SYNTHASE"/>
    <property type="match status" value="1"/>
</dbReference>
<feature type="transmembrane region" description="Helical" evidence="2">
    <location>
        <begin position="98"/>
        <end position="116"/>
    </location>
</feature>
<keyword evidence="5" id="KW-1185">Reference proteome</keyword>
<dbReference type="EMBL" id="JABAIV010000006">
    <property type="protein sequence ID" value="NNG24621.1"/>
    <property type="molecule type" value="Genomic_DNA"/>
</dbReference>
<gene>
    <name evidence="4" type="ORF">HGB41_16635</name>
</gene>
<keyword evidence="2" id="KW-0812">Transmembrane</keyword>
<comment type="caution">
    <text evidence="4">The sequence shown here is derived from an EMBL/GenBank/DDBJ whole genome shotgun (WGS) entry which is preliminary data.</text>
</comment>
<organism evidence="4 5">
    <name type="scientific">Telluria aromaticivorans</name>
    <dbReference type="NCBI Taxonomy" id="2725995"/>
    <lineage>
        <taxon>Bacteria</taxon>
        <taxon>Pseudomonadati</taxon>
        <taxon>Pseudomonadota</taxon>
        <taxon>Betaproteobacteria</taxon>
        <taxon>Burkholderiales</taxon>
        <taxon>Oxalobacteraceae</taxon>
        <taxon>Telluria group</taxon>
        <taxon>Telluria</taxon>
    </lineage>
</organism>
<dbReference type="InterPro" id="IPR001387">
    <property type="entry name" value="Cro/C1-type_HTH"/>
</dbReference>
<evidence type="ECO:0000259" key="3">
    <source>
        <dbReference type="PROSITE" id="PS50943"/>
    </source>
</evidence>
<dbReference type="RefSeq" id="WP_171086460.1">
    <property type="nucleotide sequence ID" value="NZ_JABAIV010000006.1"/>
</dbReference>
<dbReference type="SUPFAM" id="SSF47413">
    <property type="entry name" value="lambda repressor-like DNA-binding domains"/>
    <property type="match status" value="1"/>
</dbReference>
<proteinExistence type="predicted"/>
<sequence>MNFGERLKQTRTGKGLTQPQFAQVAGIEQSYLSKLENDKSVPSAEMFSTILAGLGMDEATFLKEVDADVLATTLCHIPAVTRFTGKTIAAQAHHTRQWLYGAALAWVLGFAMMLAANDGIFFSNKLYKYSSPGVIRAGESENIFQTHRDILGLQLQAGVITPGEMWKQASEFEATRARQATVEWPASRGTVYFEEVDKGRRRFDLVHTEQVQAPGNRILQFLGAIVLACGFVGLFIEWRLRRLKNKLR</sequence>
<dbReference type="InterPro" id="IPR010982">
    <property type="entry name" value="Lambda_DNA-bd_dom_sf"/>
</dbReference>
<protein>
    <submittedName>
        <fullName evidence="4">Helix-turn-helix transcriptional regulator</fullName>
    </submittedName>
</protein>
<dbReference type="GO" id="GO:0005829">
    <property type="term" value="C:cytosol"/>
    <property type="evidence" value="ECO:0007669"/>
    <property type="project" value="TreeGrafter"/>
</dbReference>
<dbReference type="Proteomes" id="UP000533905">
    <property type="component" value="Unassembled WGS sequence"/>
</dbReference>
<dbReference type="Pfam" id="PF12844">
    <property type="entry name" value="HTH_19"/>
    <property type="match status" value="1"/>
</dbReference>
<keyword evidence="2" id="KW-1133">Transmembrane helix</keyword>
<feature type="domain" description="HTH cro/C1-type" evidence="3">
    <location>
        <begin position="7"/>
        <end position="61"/>
    </location>
</feature>
<dbReference type="InterPro" id="IPR050807">
    <property type="entry name" value="TransReg_Diox_bact_type"/>
</dbReference>
<feature type="transmembrane region" description="Helical" evidence="2">
    <location>
        <begin position="218"/>
        <end position="238"/>
    </location>
</feature>
<evidence type="ECO:0000313" key="4">
    <source>
        <dbReference type="EMBL" id="NNG24621.1"/>
    </source>
</evidence>
<keyword evidence="2" id="KW-0472">Membrane</keyword>
<dbReference type="PROSITE" id="PS50943">
    <property type="entry name" value="HTH_CROC1"/>
    <property type="match status" value="1"/>
</dbReference>
<evidence type="ECO:0000313" key="5">
    <source>
        <dbReference type="Proteomes" id="UP000533905"/>
    </source>
</evidence>
<dbReference type="Gene3D" id="1.10.260.40">
    <property type="entry name" value="lambda repressor-like DNA-binding domains"/>
    <property type="match status" value="1"/>
</dbReference>
<dbReference type="GO" id="GO:0003677">
    <property type="term" value="F:DNA binding"/>
    <property type="evidence" value="ECO:0007669"/>
    <property type="project" value="UniProtKB-KW"/>
</dbReference>
<dbReference type="CDD" id="cd00093">
    <property type="entry name" value="HTH_XRE"/>
    <property type="match status" value="1"/>
</dbReference>
<dbReference type="GO" id="GO:0003700">
    <property type="term" value="F:DNA-binding transcription factor activity"/>
    <property type="evidence" value="ECO:0007669"/>
    <property type="project" value="TreeGrafter"/>
</dbReference>
<evidence type="ECO:0000256" key="2">
    <source>
        <dbReference type="SAM" id="Phobius"/>
    </source>
</evidence>
<dbReference type="AlphaFoldDB" id="A0A7Y2K135"/>
<dbReference type="PANTHER" id="PTHR46797">
    <property type="entry name" value="HTH-TYPE TRANSCRIPTIONAL REGULATOR"/>
    <property type="match status" value="1"/>
</dbReference>